<evidence type="ECO:0000313" key="2">
    <source>
        <dbReference type="Proteomes" id="UP000440578"/>
    </source>
</evidence>
<dbReference type="AlphaFoldDB" id="A0A6A4X2D5"/>
<name>A0A6A4X2D5_AMPAM</name>
<organism evidence="1 2">
    <name type="scientific">Amphibalanus amphitrite</name>
    <name type="common">Striped barnacle</name>
    <name type="synonym">Balanus amphitrite</name>
    <dbReference type="NCBI Taxonomy" id="1232801"/>
    <lineage>
        <taxon>Eukaryota</taxon>
        <taxon>Metazoa</taxon>
        <taxon>Ecdysozoa</taxon>
        <taxon>Arthropoda</taxon>
        <taxon>Crustacea</taxon>
        <taxon>Multicrustacea</taxon>
        <taxon>Cirripedia</taxon>
        <taxon>Thoracica</taxon>
        <taxon>Thoracicalcarea</taxon>
        <taxon>Balanomorpha</taxon>
        <taxon>Balanoidea</taxon>
        <taxon>Balanidae</taxon>
        <taxon>Amphibalaninae</taxon>
        <taxon>Amphibalanus</taxon>
    </lineage>
</organism>
<protein>
    <submittedName>
        <fullName evidence="1">Uncharacterized protein</fullName>
    </submittedName>
</protein>
<gene>
    <name evidence="1" type="ORF">FJT64_018697</name>
</gene>
<accession>A0A6A4X2D5</accession>
<reference evidence="1 2" key="1">
    <citation type="submission" date="2019-07" db="EMBL/GenBank/DDBJ databases">
        <title>Draft genome assembly of a fouling barnacle, Amphibalanus amphitrite (Darwin, 1854): The first reference genome for Thecostraca.</title>
        <authorList>
            <person name="Kim W."/>
        </authorList>
    </citation>
    <scope>NUCLEOTIDE SEQUENCE [LARGE SCALE GENOMIC DNA]</scope>
    <source>
        <strain evidence="1">SNU_AA5</strain>
        <tissue evidence="1">Soma without cirri and trophi</tissue>
    </source>
</reference>
<proteinExistence type="predicted"/>
<dbReference type="Proteomes" id="UP000440578">
    <property type="component" value="Unassembled WGS sequence"/>
</dbReference>
<dbReference type="EMBL" id="VIIS01000328">
    <property type="protein sequence ID" value="KAF0310260.1"/>
    <property type="molecule type" value="Genomic_DNA"/>
</dbReference>
<keyword evidence="2" id="KW-1185">Reference proteome</keyword>
<sequence length="83" mass="9262">MLLEKTGTCVQARTKVRSPRVAAARRRRAWLRTASNDYSVFTANSSGSASIESASSASSGWYDYLVGDPWRKLATRFGWLRSM</sequence>
<comment type="caution">
    <text evidence="1">The sequence shown here is derived from an EMBL/GenBank/DDBJ whole genome shotgun (WGS) entry which is preliminary data.</text>
</comment>
<evidence type="ECO:0000313" key="1">
    <source>
        <dbReference type="EMBL" id="KAF0310260.1"/>
    </source>
</evidence>